<proteinExistence type="predicted"/>
<protein>
    <submittedName>
        <fullName evidence="4">Protein brambleberry isoform X1</fullName>
    </submittedName>
</protein>
<dbReference type="InterPro" id="IPR040346">
    <property type="entry name" value="GEX1/Brambleberry"/>
</dbReference>
<evidence type="ECO:0000256" key="1">
    <source>
        <dbReference type="SAM" id="MobiDB-lite"/>
    </source>
</evidence>
<reference evidence="4" key="1">
    <citation type="submission" date="2025-08" db="UniProtKB">
        <authorList>
            <consortium name="RefSeq"/>
        </authorList>
    </citation>
    <scope>IDENTIFICATION</scope>
</reference>
<keyword evidence="2" id="KW-0472">Membrane</keyword>
<dbReference type="Proteomes" id="UP001652741">
    <property type="component" value="Chromosome ssa10"/>
</dbReference>
<accession>A0ABM3CAY5</accession>
<keyword evidence="2" id="KW-0812">Transmembrane</keyword>
<gene>
    <name evidence="4" type="primary">bmb</name>
</gene>
<feature type="transmembrane region" description="Helical" evidence="2">
    <location>
        <begin position="433"/>
        <end position="465"/>
    </location>
</feature>
<name>A0ABM3CAY5_SALSA</name>
<evidence type="ECO:0000256" key="2">
    <source>
        <dbReference type="SAM" id="Phobius"/>
    </source>
</evidence>
<dbReference type="GeneID" id="106560378"/>
<keyword evidence="2" id="KW-1133">Transmembrane helix</keyword>
<evidence type="ECO:0000313" key="4">
    <source>
        <dbReference type="RefSeq" id="XP_045543709.1"/>
    </source>
</evidence>
<keyword evidence="3" id="KW-1185">Reference proteome</keyword>
<feature type="compositionally biased region" description="Polar residues" evidence="1">
    <location>
        <begin position="657"/>
        <end position="675"/>
    </location>
</feature>
<organism evidence="3 4">
    <name type="scientific">Salmo salar</name>
    <name type="common">Atlantic salmon</name>
    <dbReference type="NCBI Taxonomy" id="8030"/>
    <lineage>
        <taxon>Eukaryota</taxon>
        <taxon>Metazoa</taxon>
        <taxon>Chordata</taxon>
        <taxon>Craniata</taxon>
        <taxon>Vertebrata</taxon>
        <taxon>Euteleostomi</taxon>
        <taxon>Actinopterygii</taxon>
        <taxon>Neopterygii</taxon>
        <taxon>Teleostei</taxon>
        <taxon>Protacanthopterygii</taxon>
        <taxon>Salmoniformes</taxon>
        <taxon>Salmonidae</taxon>
        <taxon>Salmoninae</taxon>
        <taxon>Salmo</taxon>
    </lineage>
</organism>
<feature type="region of interest" description="Disordered" evidence="1">
    <location>
        <begin position="559"/>
        <end position="585"/>
    </location>
</feature>
<sequence length="714" mass="78581">MTSIKAAPRTALIQRGWVKCGRHISVKCIQVSPFPLGFGSKVVHCIGDTVPGHRQHNHGLDIWAMATFSSTQMARLVMTSQMGLKLLLVCVLASQCGPVSGFFDWLKPTQPGAPALAPSLDPGLPEGDAQPFEMTVADEKFLAEAKNMELSPLDSCHYRVIAQLKSTCASLSEEQLAKLGVVLFNCQAEVEGRRTYPCTEDMSLKQCTADMDSDTWNAYHIVSNRARSVCYATRQQHFRRRAELTVNALISTATSQLDAMKDLKEGQLELKDLTSASLERLLEGHSALVVQQGALWEGQEQLETSLSSNLERLGQEKALIASGQELVAQLIQGITHRMENVSEQLKDQGSEVQEGHKAILDDLAEVSGRAKDIYSKIDHSMSGFLQYQKLTAQYYMDLMGKLERMNGTLGTMLRYLDNMQRCLEERLHIIQGYLGWAAGLSLAAVWTCVVHAGYFMLCAVVLTFLRCPSFSRAMLLFTVPLNAVAEVNHQPALDLPSLSMLLLTLSLGTGRVLCVCCCPSHWKPQKGYWLAMQVLWACSQMRGKKIPRLLPNQKTLEPESHHYPHSCGPSSSTPQRDELDGLMEPGDLLDQDSFMTGDPCIAALSPSHAHYMAEARFVPGMGSLNHSTPRFKCRPSLSAAVLGLPQRNLGGMMDAVSKSQSASPNQSLASNSSVSGRQLCNGTTRMGQQCKKWAVLGQEYCHVHEGGYTSYNRL</sequence>
<evidence type="ECO:0000313" key="3">
    <source>
        <dbReference type="Proteomes" id="UP001652741"/>
    </source>
</evidence>
<dbReference type="RefSeq" id="XP_045543709.1">
    <property type="nucleotide sequence ID" value="XM_045687753.1"/>
</dbReference>
<dbReference type="PANTHER" id="PTHR33538">
    <property type="entry name" value="PROTEIN GAMETE EXPRESSED 1"/>
    <property type="match status" value="1"/>
</dbReference>
<dbReference type="PANTHER" id="PTHR33538:SF1">
    <property type="entry name" value="PROTEIN BRAMBLEBERRY"/>
    <property type="match status" value="1"/>
</dbReference>
<feature type="region of interest" description="Disordered" evidence="1">
    <location>
        <begin position="656"/>
        <end position="675"/>
    </location>
</feature>